<dbReference type="Pfam" id="PF00122">
    <property type="entry name" value="E1-E2_ATPase"/>
    <property type="match status" value="1"/>
</dbReference>
<dbReference type="InterPro" id="IPR018303">
    <property type="entry name" value="ATPase_P-typ_P_site"/>
</dbReference>
<dbReference type="PRINTS" id="PR00119">
    <property type="entry name" value="CATATPASE"/>
</dbReference>
<gene>
    <name evidence="19" type="ORF">AMET1_1307</name>
</gene>
<organism evidence="19 20">
    <name type="scientific">Methanonatronarchaeum thermophilum</name>
    <dbReference type="NCBI Taxonomy" id="1927129"/>
    <lineage>
        <taxon>Archaea</taxon>
        <taxon>Methanobacteriati</taxon>
        <taxon>Methanobacteriota</taxon>
        <taxon>Methanonatronarchaeia</taxon>
        <taxon>Methanonatronarchaeales</taxon>
        <taxon>Methanonatronarchaeaceae</taxon>
        <taxon>Methanonatronarchaeum</taxon>
    </lineage>
</organism>
<feature type="transmembrane region" description="Helical" evidence="17">
    <location>
        <begin position="193"/>
        <end position="210"/>
    </location>
</feature>
<protein>
    <submittedName>
        <fullName evidence="19">Cation transport ATPase</fullName>
    </submittedName>
</protein>
<keyword evidence="14" id="KW-0186">Copper</keyword>
<feature type="transmembrane region" description="Helical" evidence="17">
    <location>
        <begin position="770"/>
        <end position="787"/>
    </location>
</feature>
<dbReference type="GO" id="GO:0005507">
    <property type="term" value="F:copper ion binding"/>
    <property type="evidence" value="ECO:0007669"/>
    <property type="project" value="InterPro"/>
</dbReference>
<dbReference type="SFLD" id="SFLDS00003">
    <property type="entry name" value="Haloacid_Dehalogenase"/>
    <property type="match status" value="1"/>
</dbReference>
<comment type="subcellular location">
    <subcellularLocation>
        <location evidence="1">Cell membrane</location>
        <topology evidence="1">Multi-pass membrane protein</topology>
    </subcellularLocation>
</comment>
<dbReference type="CDD" id="cd00371">
    <property type="entry name" value="HMA"/>
    <property type="match status" value="2"/>
</dbReference>
<dbReference type="NCBIfam" id="TIGR00003">
    <property type="entry name" value="copper ion binding protein"/>
    <property type="match status" value="2"/>
</dbReference>
<dbReference type="RefSeq" id="WP_086637672.1">
    <property type="nucleotide sequence ID" value="NZ_MRZU01000004.1"/>
</dbReference>
<dbReference type="SUPFAM" id="SSF81665">
    <property type="entry name" value="Calcium ATPase, transmembrane domain M"/>
    <property type="match status" value="1"/>
</dbReference>
<keyword evidence="10" id="KW-0067">ATP-binding</keyword>
<evidence type="ECO:0000256" key="4">
    <source>
        <dbReference type="ARBA" id="ARBA00022475"/>
    </source>
</evidence>
<feature type="domain" description="HMA" evidence="18">
    <location>
        <begin position="81"/>
        <end position="147"/>
    </location>
</feature>
<keyword evidence="13 17" id="KW-1133">Transmembrane helix</keyword>
<dbReference type="InterPro" id="IPR001757">
    <property type="entry name" value="P_typ_ATPase"/>
</dbReference>
<evidence type="ECO:0000256" key="9">
    <source>
        <dbReference type="ARBA" id="ARBA00022796"/>
    </source>
</evidence>
<keyword evidence="9" id="KW-0187">Copper transport</keyword>
<dbReference type="InterPro" id="IPR008250">
    <property type="entry name" value="ATPase_P-typ_transduc_dom_A_sf"/>
</dbReference>
<sequence>MSSIREVSVDVEGMSCASCAKGIERSLGKVGGVMDVDVDLMSSSAYICFDSNKVDLDDLLDTIEDGGYEVHGYKGVEGELSSIQLGIEGMTCTSCAQKIERELNKLQGVSSATVNFAAETAVIEYSSEEINENRFKEVVEKTGYKVVEEGGSYTYNVEDSWRQMVIAWAFTLPIMVWMVPEMFYGVAWPNMEIYNAGIILLTIPVLFFAGKKTIIQASKSILNLNPNMDLLIAIGSFAAFITGPLIFLGATVLNFTPIASMIMAFHLTGRWIEAKAKGRASEAIRGLMELEPETANLITDEGEELVSISRINVGDKVAVRPGEKIPVDGVVVKGEGAVDESMATGESMPITKQPGDEVIGSTVNQDGYLEVEATKIGEDTFLSQVIEMVKEAQSKKVPIQKFADRVTRYFVPTILALATITFFLWWLAPQQAMFIAQPLDQYLFWVDTTMSPIMLALYAAIATLVIACPCALGLATPTALIVGSGKGAENGILIRKGEAIQTLKDVNTILLDKTGTLTEGKMSVTDIKPTKQNTKQKLLSYAATAETRSEHTIARAITEKAKQQNIEIQEPDDFQVIKGKGVIATKNNKKITVGNRTLIKEQTDNQPQETEETLQKLENQGKTGILIAIDNEVIGVIAIYDKLKPDAKKTLQNLKQKGYKLKMITGDNKRTAKAIAREAGINQVHAEVMPDEKASEVQKLQKQTKGKIAMVGDGINDAPALAQADIGIAIGTGTDIAIESADIVLIKGQLQGIQKAIKLSQKTFQKIKQNLWWALGYNTTMIPLAIIGILHPVFAPAAMAASSASVILNSNRLKNKKI</sequence>
<dbReference type="OrthoDB" id="8588at2157"/>
<evidence type="ECO:0000256" key="16">
    <source>
        <dbReference type="ARBA" id="ARBA00023136"/>
    </source>
</evidence>
<dbReference type="PROSITE" id="PS00154">
    <property type="entry name" value="ATPASE_E1_E2"/>
    <property type="match status" value="1"/>
</dbReference>
<keyword evidence="8" id="KW-0547">Nucleotide-binding</keyword>
<keyword evidence="11" id="KW-0460">Magnesium</keyword>
<keyword evidence="16 17" id="KW-0472">Membrane</keyword>
<evidence type="ECO:0000313" key="20">
    <source>
        <dbReference type="Proteomes" id="UP000195137"/>
    </source>
</evidence>
<dbReference type="FunFam" id="3.30.70.100:FF:000005">
    <property type="entry name" value="Copper-exporting P-type ATPase A"/>
    <property type="match status" value="1"/>
</dbReference>
<evidence type="ECO:0000256" key="13">
    <source>
        <dbReference type="ARBA" id="ARBA00022989"/>
    </source>
</evidence>
<evidence type="ECO:0000256" key="8">
    <source>
        <dbReference type="ARBA" id="ARBA00022741"/>
    </source>
</evidence>
<keyword evidence="7" id="KW-0677">Repeat</keyword>
<evidence type="ECO:0000256" key="10">
    <source>
        <dbReference type="ARBA" id="ARBA00022840"/>
    </source>
</evidence>
<comment type="caution">
    <text evidence="19">The sequence shown here is derived from an EMBL/GenBank/DDBJ whole genome shotgun (WGS) entry which is preliminary data.</text>
</comment>
<dbReference type="InterPro" id="IPR036163">
    <property type="entry name" value="HMA_dom_sf"/>
</dbReference>
<dbReference type="InterPro" id="IPR036412">
    <property type="entry name" value="HAD-like_sf"/>
</dbReference>
<dbReference type="FunFam" id="2.70.150.10:FF:000020">
    <property type="entry name" value="Copper-exporting P-type ATPase A"/>
    <property type="match status" value="1"/>
</dbReference>
<dbReference type="PROSITE" id="PS50846">
    <property type="entry name" value="HMA_2"/>
    <property type="match status" value="2"/>
</dbReference>
<keyword evidence="5 17" id="KW-0812">Transmembrane</keyword>
<evidence type="ECO:0000256" key="7">
    <source>
        <dbReference type="ARBA" id="ARBA00022737"/>
    </source>
</evidence>
<evidence type="ECO:0000256" key="11">
    <source>
        <dbReference type="ARBA" id="ARBA00022842"/>
    </source>
</evidence>
<dbReference type="Gene3D" id="2.70.150.10">
    <property type="entry name" value="Calcium-transporting ATPase, cytoplasmic transduction domain A"/>
    <property type="match status" value="1"/>
</dbReference>
<dbReference type="InterPro" id="IPR027256">
    <property type="entry name" value="P-typ_ATPase_IB"/>
</dbReference>
<dbReference type="PRINTS" id="PR00941">
    <property type="entry name" value="CDATPASE"/>
</dbReference>
<comment type="similarity">
    <text evidence="2">Belongs to the cation transport ATPase (P-type) (TC 3.A.3) family. Type IB subfamily.</text>
</comment>
<evidence type="ECO:0000256" key="15">
    <source>
        <dbReference type="ARBA" id="ARBA00023065"/>
    </source>
</evidence>
<feature type="domain" description="HMA" evidence="18">
    <location>
        <begin position="5"/>
        <end position="71"/>
    </location>
</feature>
<keyword evidence="6" id="KW-0479">Metal-binding</keyword>
<evidence type="ECO:0000256" key="6">
    <source>
        <dbReference type="ARBA" id="ARBA00022723"/>
    </source>
</evidence>
<dbReference type="GO" id="GO:0055070">
    <property type="term" value="P:copper ion homeostasis"/>
    <property type="evidence" value="ECO:0007669"/>
    <property type="project" value="TreeGrafter"/>
</dbReference>
<evidence type="ECO:0000259" key="18">
    <source>
        <dbReference type="PROSITE" id="PS50846"/>
    </source>
</evidence>
<evidence type="ECO:0000256" key="5">
    <source>
        <dbReference type="ARBA" id="ARBA00022692"/>
    </source>
</evidence>
<keyword evidence="15" id="KW-0406">Ion transport</keyword>
<evidence type="ECO:0000313" key="19">
    <source>
        <dbReference type="EMBL" id="OUJ18391.1"/>
    </source>
</evidence>
<dbReference type="InterPro" id="IPR059000">
    <property type="entry name" value="ATPase_P-type_domA"/>
</dbReference>
<dbReference type="EMBL" id="MRZU01000004">
    <property type="protein sequence ID" value="OUJ18391.1"/>
    <property type="molecule type" value="Genomic_DNA"/>
</dbReference>
<dbReference type="InterPro" id="IPR023298">
    <property type="entry name" value="ATPase_P-typ_TM_dom_sf"/>
</dbReference>
<keyword evidence="3" id="KW-0813">Transport</keyword>
<reference evidence="19 20" key="1">
    <citation type="submission" date="2016-12" db="EMBL/GenBank/DDBJ databases">
        <title>Discovery of methanogenic haloarchaea.</title>
        <authorList>
            <person name="Sorokin D.Y."/>
            <person name="Makarova K.S."/>
            <person name="Abbas B."/>
            <person name="Ferrer M."/>
            <person name="Golyshin P.N."/>
        </authorList>
    </citation>
    <scope>NUCLEOTIDE SEQUENCE [LARGE SCALE GENOMIC DNA]</scope>
    <source>
        <strain evidence="19">AMET1</strain>
    </source>
</reference>
<dbReference type="SUPFAM" id="SSF56784">
    <property type="entry name" value="HAD-like"/>
    <property type="match status" value="1"/>
</dbReference>
<evidence type="ECO:0000256" key="3">
    <source>
        <dbReference type="ARBA" id="ARBA00022448"/>
    </source>
</evidence>
<dbReference type="CDD" id="cd02094">
    <property type="entry name" value="P-type_ATPase_Cu-like"/>
    <property type="match status" value="1"/>
</dbReference>
<dbReference type="Pfam" id="PF00403">
    <property type="entry name" value="HMA"/>
    <property type="match status" value="2"/>
</dbReference>
<dbReference type="SFLD" id="SFLDG00002">
    <property type="entry name" value="C1.7:_P-type_atpase_like"/>
    <property type="match status" value="1"/>
</dbReference>
<evidence type="ECO:0000256" key="12">
    <source>
        <dbReference type="ARBA" id="ARBA00022967"/>
    </source>
</evidence>
<dbReference type="Gene3D" id="3.40.1110.10">
    <property type="entry name" value="Calcium-transporting ATPase, cytoplasmic domain N"/>
    <property type="match status" value="1"/>
</dbReference>
<dbReference type="Gene3D" id="3.30.70.100">
    <property type="match status" value="2"/>
</dbReference>
<dbReference type="GO" id="GO:0005524">
    <property type="term" value="F:ATP binding"/>
    <property type="evidence" value="ECO:0007669"/>
    <property type="project" value="UniProtKB-KW"/>
</dbReference>
<dbReference type="NCBIfam" id="TIGR01494">
    <property type="entry name" value="ATPase_P-type"/>
    <property type="match status" value="2"/>
</dbReference>
<keyword evidence="12" id="KW-1278">Translocase</keyword>
<dbReference type="SUPFAM" id="SSF81653">
    <property type="entry name" value="Calcium ATPase, transduction domain A"/>
    <property type="match status" value="1"/>
</dbReference>
<dbReference type="InterPro" id="IPR044492">
    <property type="entry name" value="P_typ_ATPase_HD_dom"/>
</dbReference>
<dbReference type="PROSITE" id="PS01047">
    <property type="entry name" value="HMA_1"/>
    <property type="match status" value="2"/>
</dbReference>
<dbReference type="InterPro" id="IPR006122">
    <property type="entry name" value="HMA_Cu_ion-bd"/>
</dbReference>
<dbReference type="SFLD" id="SFLDF00027">
    <property type="entry name" value="p-type_atpase"/>
    <property type="match status" value="1"/>
</dbReference>
<dbReference type="InterPro" id="IPR023214">
    <property type="entry name" value="HAD_sf"/>
</dbReference>
<evidence type="ECO:0000256" key="1">
    <source>
        <dbReference type="ARBA" id="ARBA00004651"/>
    </source>
</evidence>
<dbReference type="PANTHER" id="PTHR43520">
    <property type="entry name" value="ATP7, ISOFORM B"/>
    <property type="match status" value="1"/>
</dbReference>
<dbReference type="PANTHER" id="PTHR43520:SF8">
    <property type="entry name" value="P-TYPE CU(+) TRANSPORTER"/>
    <property type="match status" value="1"/>
</dbReference>
<dbReference type="SUPFAM" id="SSF55008">
    <property type="entry name" value="HMA, heavy metal-associated domain"/>
    <property type="match status" value="2"/>
</dbReference>
<feature type="transmembrane region" description="Helical" evidence="17">
    <location>
        <begin position="453"/>
        <end position="476"/>
    </location>
</feature>
<keyword evidence="20" id="KW-1185">Reference proteome</keyword>
<evidence type="ECO:0000256" key="14">
    <source>
        <dbReference type="ARBA" id="ARBA00023008"/>
    </source>
</evidence>
<dbReference type="InterPro" id="IPR017969">
    <property type="entry name" value="Heavy-metal-associated_CS"/>
</dbReference>
<dbReference type="Gene3D" id="3.40.50.1000">
    <property type="entry name" value="HAD superfamily/HAD-like"/>
    <property type="match status" value="1"/>
</dbReference>
<feature type="transmembrane region" description="Helical" evidence="17">
    <location>
        <begin position="409"/>
        <end position="428"/>
    </location>
</feature>
<dbReference type="Pfam" id="PF00702">
    <property type="entry name" value="Hydrolase"/>
    <property type="match status" value="1"/>
</dbReference>
<name>A0A1Y3GAB2_9EURY</name>
<accession>A0A1Y3GAB2</accession>
<feature type="transmembrane region" description="Helical" evidence="17">
    <location>
        <begin position="165"/>
        <end position="187"/>
    </location>
</feature>
<keyword evidence="4" id="KW-1003">Cell membrane</keyword>
<dbReference type="Proteomes" id="UP000195137">
    <property type="component" value="Unassembled WGS sequence"/>
</dbReference>
<dbReference type="FunFam" id="3.30.70.100:FF:000001">
    <property type="entry name" value="ATPase copper transporting beta"/>
    <property type="match status" value="1"/>
</dbReference>
<proteinExistence type="inferred from homology"/>
<dbReference type="GO" id="GO:0043682">
    <property type="term" value="F:P-type divalent copper transporter activity"/>
    <property type="evidence" value="ECO:0007669"/>
    <property type="project" value="TreeGrafter"/>
</dbReference>
<dbReference type="InterPro" id="IPR023299">
    <property type="entry name" value="ATPase_P-typ_cyto_dom_N"/>
</dbReference>
<feature type="transmembrane region" description="Helical" evidence="17">
    <location>
        <begin position="230"/>
        <end position="249"/>
    </location>
</feature>
<dbReference type="NCBIfam" id="TIGR01525">
    <property type="entry name" value="ATPase-IB_hvy"/>
    <property type="match status" value="1"/>
</dbReference>
<evidence type="ECO:0000256" key="2">
    <source>
        <dbReference type="ARBA" id="ARBA00006024"/>
    </source>
</evidence>
<evidence type="ECO:0000256" key="17">
    <source>
        <dbReference type="SAM" id="Phobius"/>
    </source>
</evidence>
<dbReference type="AlphaFoldDB" id="A0A1Y3GAB2"/>
<dbReference type="InterPro" id="IPR006121">
    <property type="entry name" value="HMA_dom"/>
</dbReference>
<dbReference type="GO" id="GO:0005886">
    <property type="term" value="C:plasma membrane"/>
    <property type="evidence" value="ECO:0007669"/>
    <property type="project" value="UniProtKB-SubCell"/>
</dbReference>
<dbReference type="GO" id="GO:0016887">
    <property type="term" value="F:ATP hydrolysis activity"/>
    <property type="evidence" value="ECO:0007669"/>
    <property type="project" value="InterPro"/>
</dbReference>